<evidence type="ECO:0000256" key="10">
    <source>
        <dbReference type="ARBA" id="ARBA00023065"/>
    </source>
</evidence>
<reference evidence="15" key="2">
    <citation type="submission" date="2019-11" db="UniProtKB">
        <authorList>
            <consortium name="WormBaseParasite"/>
        </authorList>
    </citation>
    <scope>IDENTIFICATION</scope>
</reference>
<evidence type="ECO:0000256" key="5">
    <source>
        <dbReference type="ARBA" id="ARBA00022448"/>
    </source>
</evidence>
<reference evidence="13 14" key="1">
    <citation type="submission" date="2018-10" db="EMBL/GenBank/DDBJ databases">
        <authorList>
            <consortium name="Pathogen Informatics"/>
        </authorList>
    </citation>
    <scope>NUCLEOTIDE SEQUENCE [LARGE SCALE GENOMIC DNA]</scope>
</reference>
<keyword evidence="5" id="KW-0813">Transport</keyword>
<organism evidence="13 14">
    <name type="scientific">Mesocestoides corti</name>
    <name type="common">Flatworm</name>
    <dbReference type="NCBI Taxonomy" id="53468"/>
    <lineage>
        <taxon>Eukaryota</taxon>
        <taxon>Metazoa</taxon>
        <taxon>Spiralia</taxon>
        <taxon>Lophotrochozoa</taxon>
        <taxon>Platyhelminthes</taxon>
        <taxon>Cestoda</taxon>
        <taxon>Eucestoda</taxon>
        <taxon>Cyclophyllidea</taxon>
        <taxon>Mesocestoididae</taxon>
        <taxon>Mesocestoides</taxon>
    </lineage>
</organism>
<dbReference type="SMART" id="SM01219">
    <property type="entry name" value="Frataxin_Cyay"/>
    <property type="match status" value="1"/>
</dbReference>
<dbReference type="InterPro" id="IPR002908">
    <property type="entry name" value="Frataxin/CyaY"/>
</dbReference>
<dbReference type="NCBIfam" id="TIGR03421">
    <property type="entry name" value="FeS_CyaY"/>
    <property type="match status" value="1"/>
</dbReference>
<dbReference type="Proteomes" id="UP000267029">
    <property type="component" value="Unassembled WGS sequence"/>
</dbReference>
<protein>
    <recommendedName>
        <fullName evidence="3">ferroxidase</fullName>
        <ecNumber evidence="3">1.16.3.1</ecNumber>
    </recommendedName>
</protein>
<dbReference type="SUPFAM" id="SSF55387">
    <property type="entry name" value="Frataxin/Nqo15-like"/>
    <property type="match status" value="1"/>
</dbReference>
<keyword evidence="4" id="KW-0409">Iron storage</keyword>
<accession>A0A0R3UG98</accession>
<name>A0A0R3UG98_MESCO</name>
<gene>
    <name evidence="13" type="ORF">MCOS_LOCUS6229</name>
</gene>
<dbReference type="WBParaSite" id="MCU_001541-RA">
    <property type="protein sequence ID" value="MCU_001541-RA"/>
    <property type="gene ID" value="MCU_001541"/>
</dbReference>
<evidence type="ECO:0000256" key="8">
    <source>
        <dbReference type="ARBA" id="ARBA00023002"/>
    </source>
</evidence>
<dbReference type="Gene3D" id="3.30.920.10">
    <property type="entry name" value="Frataxin/CyaY"/>
    <property type="match status" value="1"/>
</dbReference>
<evidence type="ECO:0000313" key="14">
    <source>
        <dbReference type="Proteomes" id="UP000267029"/>
    </source>
</evidence>
<dbReference type="AlphaFoldDB" id="A0A0R3UG98"/>
<comment type="similarity">
    <text evidence="2">Belongs to the frataxin family.</text>
</comment>
<evidence type="ECO:0000256" key="4">
    <source>
        <dbReference type="ARBA" id="ARBA00022434"/>
    </source>
</evidence>
<dbReference type="GO" id="GO:0008198">
    <property type="term" value="F:ferrous iron binding"/>
    <property type="evidence" value="ECO:0007669"/>
    <property type="project" value="TreeGrafter"/>
</dbReference>
<comment type="catalytic activity">
    <reaction evidence="12">
        <text>4 Fe(2+) + O2 + 4 H(+) = 4 Fe(3+) + 2 H2O</text>
        <dbReference type="Rhea" id="RHEA:11148"/>
        <dbReference type="ChEBI" id="CHEBI:15377"/>
        <dbReference type="ChEBI" id="CHEBI:15378"/>
        <dbReference type="ChEBI" id="CHEBI:15379"/>
        <dbReference type="ChEBI" id="CHEBI:29033"/>
        <dbReference type="ChEBI" id="CHEBI:29034"/>
        <dbReference type="EC" id="1.16.3.1"/>
    </reaction>
</comment>
<dbReference type="InterPro" id="IPR017789">
    <property type="entry name" value="Frataxin"/>
</dbReference>
<evidence type="ECO:0000256" key="11">
    <source>
        <dbReference type="ARBA" id="ARBA00023128"/>
    </source>
</evidence>
<dbReference type="GO" id="GO:0004322">
    <property type="term" value="F:ferroxidase activity"/>
    <property type="evidence" value="ECO:0007669"/>
    <property type="project" value="UniProtKB-EC"/>
</dbReference>
<dbReference type="PANTHER" id="PTHR16821">
    <property type="entry name" value="FRATAXIN"/>
    <property type="match status" value="1"/>
</dbReference>
<dbReference type="EMBL" id="UXSR01005243">
    <property type="protein sequence ID" value="VDD80226.1"/>
    <property type="molecule type" value="Genomic_DNA"/>
</dbReference>
<evidence type="ECO:0000256" key="1">
    <source>
        <dbReference type="ARBA" id="ARBA00004173"/>
    </source>
</evidence>
<dbReference type="GO" id="GO:0016226">
    <property type="term" value="P:iron-sulfur cluster assembly"/>
    <property type="evidence" value="ECO:0007669"/>
    <property type="project" value="InterPro"/>
</dbReference>
<evidence type="ECO:0000256" key="6">
    <source>
        <dbReference type="ARBA" id="ARBA00022496"/>
    </source>
</evidence>
<dbReference type="GO" id="GO:0006879">
    <property type="term" value="P:intracellular iron ion homeostasis"/>
    <property type="evidence" value="ECO:0007669"/>
    <property type="project" value="UniProtKB-KW"/>
</dbReference>
<dbReference type="NCBIfam" id="TIGR03422">
    <property type="entry name" value="mito_frataxin"/>
    <property type="match status" value="1"/>
</dbReference>
<dbReference type="InterPro" id="IPR020895">
    <property type="entry name" value="Frataxin_CS"/>
</dbReference>
<evidence type="ECO:0000256" key="3">
    <source>
        <dbReference type="ARBA" id="ARBA00013107"/>
    </source>
</evidence>
<dbReference type="InterPro" id="IPR036524">
    <property type="entry name" value="Frataxin/CyaY_sf"/>
</dbReference>
<evidence type="ECO:0000256" key="7">
    <source>
        <dbReference type="ARBA" id="ARBA00022946"/>
    </source>
</evidence>
<dbReference type="GO" id="GO:0051537">
    <property type="term" value="F:2 iron, 2 sulfur cluster binding"/>
    <property type="evidence" value="ECO:0007669"/>
    <property type="project" value="TreeGrafter"/>
</dbReference>
<dbReference type="EC" id="1.16.3.1" evidence="3"/>
<dbReference type="PROSITE" id="PS50810">
    <property type="entry name" value="FRATAXIN_2"/>
    <property type="match status" value="1"/>
</dbReference>
<keyword evidence="6" id="KW-0410">Iron transport</keyword>
<evidence type="ECO:0000256" key="2">
    <source>
        <dbReference type="ARBA" id="ARBA00008183"/>
    </source>
</evidence>
<dbReference type="PRINTS" id="PR00904">
    <property type="entry name" value="FRATAXIN"/>
</dbReference>
<dbReference type="PANTHER" id="PTHR16821:SF2">
    <property type="entry name" value="FRATAXIN, MITOCHONDRIAL"/>
    <property type="match status" value="1"/>
</dbReference>
<dbReference type="PROSITE" id="PS01344">
    <property type="entry name" value="FRATAXIN_1"/>
    <property type="match status" value="1"/>
</dbReference>
<keyword evidence="11" id="KW-0496">Mitochondrion</keyword>
<proteinExistence type="inferred from homology"/>
<keyword evidence="7" id="KW-0809">Transit peptide</keyword>
<dbReference type="OrthoDB" id="1897642at2759"/>
<keyword evidence="10" id="KW-0406">Ion transport</keyword>
<evidence type="ECO:0000256" key="12">
    <source>
        <dbReference type="ARBA" id="ARBA00047990"/>
    </source>
</evidence>
<evidence type="ECO:0000313" key="13">
    <source>
        <dbReference type="EMBL" id="VDD80226.1"/>
    </source>
</evidence>
<dbReference type="GO" id="GO:0008199">
    <property type="term" value="F:ferric iron binding"/>
    <property type="evidence" value="ECO:0007669"/>
    <property type="project" value="InterPro"/>
</dbReference>
<evidence type="ECO:0000313" key="15">
    <source>
        <dbReference type="WBParaSite" id="MCU_001541-RA"/>
    </source>
</evidence>
<dbReference type="STRING" id="53468.A0A0R3UG98"/>
<comment type="subcellular location">
    <subcellularLocation>
        <location evidence="1">Mitochondrion</location>
    </subcellularLocation>
</comment>
<dbReference type="GO" id="GO:0005739">
    <property type="term" value="C:mitochondrion"/>
    <property type="evidence" value="ECO:0007669"/>
    <property type="project" value="UniProtKB-SubCell"/>
</dbReference>
<sequence length="171" mass="19349">MFSFPRWLIAFGSQNVKHIPTVTARILCPILTHPRASFAKLPTVHTSSTSCLSPIEFERQSQHTLEYLSSAFEDLSDQFDFGSEFDVSYADGVLTVTFGPPHGTYVLNKQTPNKQIWLSSPKSGPKRYDFDPSTRSWIYLHTRGDLFELLSEEVSAIAKSSVMFRNPLMEP</sequence>
<keyword evidence="8" id="KW-0560">Oxidoreductase</keyword>
<keyword evidence="14" id="KW-1185">Reference proteome</keyword>
<dbReference type="Pfam" id="PF01491">
    <property type="entry name" value="Frataxin_Cyay"/>
    <property type="match status" value="1"/>
</dbReference>
<dbReference type="GO" id="GO:0034986">
    <property type="term" value="F:iron chaperone activity"/>
    <property type="evidence" value="ECO:0007669"/>
    <property type="project" value="TreeGrafter"/>
</dbReference>
<evidence type="ECO:0000256" key="9">
    <source>
        <dbReference type="ARBA" id="ARBA00023004"/>
    </source>
</evidence>
<dbReference type="GO" id="GO:0006826">
    <property type="term" value="P:iron ion transport"/>
    <property type="evidence" value="ECO:0007669"/>
    <property type="project" value="UniProtKB-KW"/>
</dbReference>
<keyword evidence="9" id="KW-0408">Iron</keyword>